<accession>A0A7W2INH8</accession>
<dbReference type="EMBL" id="JACEZU010000019">
    <property type="protein sequence ID" value="MBA5690527.1"/>
    <property type="molecule type" value="Genomic_DNA"/>
</dbReference>
<dbReference type="Proteomes" id="UP000573499">
    <property type="component" value="Unassembled WGS sequence"/>
</dbReference>
<organism evidence="1 2">
    <name type="scientific">Rugamonas apoptosis</name>
    <dbReference type="NCBI Taxonomy" id="2758570"/>
    <lineage>
        <taxon>Bacteria</taxon>
        <taxon>Pseudomonadati</taxon>
        <taxon>Pseudomonadota</taxon>
        <taxon>Betaproteobacteria</taxon>
        <taxon>Burkholderiales</taxon>
        <taxon>Oxalobacteraceae</taxon>
        <taxon>Telluria group</taxon>
        <taxon>Rugamonas</taxon>
    </lineage>
</organism>
<evidence type="ECO:0000313" key="1">
    <source>
        <dbReference type="EMBL" id="MBA5690527.1"/>
    </source>
</evidence>
<dbReference type="AlphaFoldDB" id="A0A7W2INH8"/>
<keyword evidence="2" id="KW-1185">Reference proteome</keyword>
<sequence length="54" mass="5985">MRLLNGSVAQIPASGARVDARVNRRDARTAKPKYQTTNWKEYNAALKARGSLLV</sequence>
<name>A0A7W2INH8_9BURK</name>
<proteinExistence type="predicted"/>
<gene>
    <name evidence="1" type="ORF">H3H39_26165</name>
</gene>
<reference evidence="1 2" key="1">
    <citation type="submission" date="2020-07" db="EMBL/GenBank/DDBJ databases">
        <title>Novel species isolated from subtropical streams in China.</title>
        <authorList>
            <person name="Lu H."/>
        </authorList>
    </citation>
    <scope>NUCLEOTIDE SEQUENCE [LARGE SCALE GENOMIC DNA]</scope>
    <source>
        <strain evidence="1 2">LX47W</strain>
    </source>
</reference>
<protein>
    <submittedName>
        <fullName evidence="1">Uncharacterized protein</fullName>
    </submittedName>
</protein>
<evidence type="ECO:0000313" key="2">
    <source>
        <dbReference type="Proteomes" id="UP000573499"/>
    </source>
</evidence>
<comment type="caution">
    <text evidence="1">The sequence shown here is derived from an EMBL/GenBank/DDBJ whole genome shotgun (WGS) entry which is preliminary data.</text>
</comment>